<organism evidence="6 7">
    <name type="scientific">Thermobifida cellulosilytica TB100</name>
    <dbReference type="NCBI Taxonomy" id="665004"/>
    <lineage>
        <taxon>Bacteria</taxon>
        <taxon>Bacillati</taxon>
        <taxon>Actinomycetota</taxon>
        <taxon>Actinomycetes</taxon>
        <taxon>Streptosporangiales</taxon>
        <taxon>Nocardiopsidaceae</taxon>
        <taxon>Thermobifida</taxon>
    </lineage>
</organism>
<reference evidence="7" key="1">
    <citation type="journal article" date="2017" name="Acta Aliment.">
        <title>Plant polysaccharide degrading enzyme system of Thermpbifida cellulosilytica TB100 revealed by de novo genome project data.</title>
        <authorList>
            <person name="Toth A."/>
            <person name="Baka E."/>
            <person name="Luzics S."/>
            <person name="Bata-Vidacs I."/>
            <person name="Nagy I."/>
            <person name="Balint B."/>
            <person name="Herceg R."/>
            <person name="Olasz F."/>
            <person name="Wilk T."/>
            <person name="Nagy T."/>
            <person name="Kriszt B."/>
            <person name="Nagy I."/>
            <person name="Kukolya J."/>
        </authorList>
    </citation>
    <scope>NUCLEOTIDE SEQUENCE [LARGE SCALE GENOMIC DNA]</scope>
    <source>
        <strain evidence="7">TB100</strain>
    </source>
</reference>
<dbReference type="GO" id="GO:0009245">
    <property type="term" value="P:lipid A biosynthetic process"/>
    <property type="evidence" value="ECO:0007669"/>
    <property type="project" value="TreeGrafter"/>
</dbReference>
<feature type="transmembrane region" description="Helical" evidence="4">
    <location>
        <begin position="42"/>
        <end position="62"/>
    </location>
</feature>
<evidence type="ECO:0000256" key="4">
    <source>
        <dbReference type="SAM" id="Phobius"/>
    </source>
</evidence>
<feature type="transmembrane region" description="Helical" evidence="4">
    <location>
        <begin position="148"/>
        <end position="168"/>
    </location>
</feature>
<dbReference type="SUPFAM" id="SSF56300">
    <property type="entry name" value="Metallo-dependent phosphatases"/>
    <property type="match status" value="1"/>
</dbReference>
<feature type="domain" description="Calcineurin-like phosphoesterase" evidence="5">
    <location>
        <begin position="261"/>
        <end position="424"/>
    </location>
</feature>
<dbReference type="Proteomes" id="UP000074382">
    <property type="component" value="Unassembled WGS sequence"/>
</dbReference>
<feature type="compositionally biased region" description="Low complexity" evidence="3">
    <location>
        <begin position="520"/>
        <end position="538"/>
    </location>
</feature>
<dbReference type="Gene3D" id="3.60.21.10">
    <property type="match status" value="1"/>
</dbReference>
<dbReference type="AlphaFoldDB" id="A0A147KFC5"/>
<keyword evidence="2" id="KW-0378">Hydrolase</keyword>
<evidence type="ECO:0000313" key="7">
    <source>
        <dbReference type="Proteomes" id="UP000074382"/>
    </source>
</evidence>
<accession>A0A147KFC5</accession>
<dbReference type="GO" id="GO:0046872">
    <property type="term" value="F:metal ion binding"/>
    <property type="evidence" value="ECO:0007669"/>
    <property type="project" value="UniProtKB-KW"/>
</dbReference>
<dbReference type="InterPro" id="IPR029052">
    <property type="entry name" value="Metallo-depent_PP-like"/>
</dbReference>
<proteinExistence type="predicted"/>
<keyword evidence="7" id="KW-1185">Reference proteome</keyword>
<evidence type="ECO:0000313" key="6">
    <source>
        <dbReference type="EMBL" id="KUP95968.1"/>
    </source>
</evidence>
<sequence length="538" mass="57153">MATWGGGAVERRAVPAWIGRAFHRETWRRLRAGLGRVRRGRFWRAAAVVLAGIVGGWVGLAVGGQVLTPVGPADVDLSVSPSWRGETVINIAPLGKLAFDTHAAPLRFEATIAEIRLAAAEEMFQNPDSINRLGASIVADLKEGVVALAWRAVLFSVGTAALVSLLLFRNWLRCLGSALTALAMLAAAGGVAYLTFNPRAIAEPRYTGLLAGAPQVVGSAEDVINRFSEYQAQLAGLVANVSQLYQVTSALPVYEEDPSTIRILHVSDLHLNPAAWEVVGSLAEQFQVAAVVDSGDISDRGSAAEDVFMDRIADLDVPYVWVRGNHDSMGTQRAVAAQPNAVVLDDDVVEVAGLRFYGAGDPRYTPDKALDNPTEEEVAAIGAEQARRVEEAGVPVDVAVLHDPLQGEAFSGLVPLVLSGHGHNRWTQVRETGTRFFVQGSTGGAGLRGLEHDEPTPYQASVLYFDAETKRLQAWDDITLGGLGLSSVQIERHLEEDPDREITPAEETATPSGTAPPSPEASASPSPVPSPGASGSPR</sequence>
<dbReference type="STRING" id="665004.AC529_14875"/>
<keyword evidence="4" id="KW-0472">Membrane</keyword>
<feature type="compositionally biased region" description="Basic and acidic residues" evidence="3">
    <location>
        <begin position="494"/>
        <end position="503"/>
    </location>
</feature>
<feature type="transmembrane region" description="Helical" evidence="4">
    <location>
        <begin position="175"/>
        <end position="196"/>
    </location>
</feature>
<dbReference type="OrthoDB" id="5241348at2"/>
<dbReference type="PANTHER" id="PTHR31302">
    <property type="entry name" value="TRANSMEMBRANE PROTEIN WITH METALLOPHOSPHOESTERASE DOMAIN-RELATED"/>
    <property type="match status" value="1"/>
</dbReference>
<comment type="caution">
    <text evidence="6">The sequence shown here is derived from an EMBL/GenBank/DDBJ whole genome shotgun (WGS) entry which is preliminary data.</text>
</comment>
<evidence type="ECO:0000256" key="1">
    <source>
        <dbReference type="ARBA" id="ARBA00022723"/>
    </source>
</evidence>
<keyword evidence="1" id="KW-0479">Metal-binding</keyword>
<dbReference type="GO" id="GO:0016020">
    <property type="term" value="C:membrane"/>
    <property type="evidence" value="ECO:0007669"/>
    <property type="project" value="GOC"/>
</dbReference>
<evidence type="ECO:0000256" key="3">
    <source>
        <dbReference type="SAM" id="MobiDB-lite"/>
    </source>
</evidence>
<evidence type="ECO:0000259" key="5">
    <source>
        <dbReference type="Pfam" id="PF00149"/>
    </source>
</evidence>
<dbReference type="EMBL" id="LGEM01000103">
    <property type="protein sequence ID" value="KUP95968.1"/>
    <property type="molecule type" value="Genomic_DNA"/>
</dbReference>
<dbReference type="Pfam" id="PF00149">
    <property type="entry name" value="Metallophos"/>
    <property type="match status" value="1"/>
</dbReference>
<dbReference type="InterPro" id="IPR004843">
    <property type="entry name" value="Calcineurin-like_PHP"/>
</dbReference>
<protein>
    <submittedName>
        <fullName evidence="6">Membrane protein</fullName>
    </submittedName>
</protein>
<dbReference type="InterPro" id="IPR051158">
    <property type="entry name" value="Metallophosphoesterase_sf"/>
</dbReference>
<name>A0A147KFC5_THECS</name>
<gene>
    <name evidence="6" type="ORF">AC529_14875</name>
</gene>
<dbReference type="PANTHER" id="PTHR31302:SF31">
    <property type="entry name" value="PHOSPHODIESTERASE YAEI"/>
    <property type="match status" value="1"/>
</dbReference>
<feature type="region of interest" description="Disordered" evidence="3">
    <location>
        <begin position="494"/>
        <end position="538"/>
    </location>
</feature>
<dbReference type="PATRIC" id="fig|665004.4.peg.2457"/>
<keyword evidence="4" id="KW-1133">Transmembrane helix</keyword>
<dbReference type="GO" id="GO:0008758">
    <property type="term" value="F:UDP-2,3-diacylglucosamine hydrolase activity"/>
    <property type="evidence" value="ECO:0007669"/>
    <property type="project" value="TreeGrafter"/>
</dbReference>
<keyword evidence="4" id="KW-0812">Transmembrane</keyword>
<evidence type="ECO:0000256" key="2">
    <source>
        <dbReference type="ARBA" id="ARBA00022801"/>
    </source>
</evidence>